<protein>
    <submittedName>
        <fullName evidence="3">Pimeloyl-ACP methyl ester carboxylesterase</fullName>
    </submittedName>
</protein>
<dbReference type="InterPro" id="IPR000073">
    <property type="entry name" value="AB_hydrolase_1"/>
</dbReference>
<dbReference type="SUPFAM" id="SSF53474">
    <property type="entry name" value="alpha/beta-Hydrolases"/>
    <property type="match status" value="1"/>
</dbReference>
<dbReference type="Gene3D" id="3.40.50.1820">
    <property type="entry name" value="alpha/beta hydrolase"/>
    <property type="match status" value="1"/>
</dbReference>
<evidence type="ECO:0000313" key="4">
    <source>
        <dbReference type="Proteomes" id="UP000198582"/>
    </source>
</evidence>
<dbReference type="AlphaFoldDB" id="A0A1H8YPS8"/>
<dbReference type="PANTHER" id="PTHR43798">
    <property type="entry name" value="MONOACYLGLYCEROL LIPASE"/>
    <property type="match status" value="1"/>
</dbReference>
<sequence>MALPEPGTGTHRRGRHRAVRRTFGTAVAGLLAAVATILAGPGPSASAASQIRSCTELDIPVTSGLLAETMHATLCPPAGSHVGAPLQVLVAGGTYNRNYWSGLGLDAYSYSARANAAGFATLAVDRIGTGASSHPLSILVTAGVQAEALHQVVARARSGALDGQQHDQVALVGHSLGSMASVIAAARHPHDVDAVILTGYSHRIAPDQLLTSLTSMHPAALEGHALDPGYLTTVPGVRAGLFHAADDVDPAILAADEATKDAASATELPDGALLGLTPATSRAITAPVLEANGGQDAWACTAVDCTSADTLRAAEQPNFTAPLTTYVQAKSGHCLALATDGDQFADYASEWLHHVLVAGVGGSRS</sequence>
<dbReference type="GO" id="GO:0016787">
    <property type="term" value="F:hydrolase activity"/>
    <property type="evidence" value="ECO:0007669"/>
    <property type="project" value="UniProtKB-KW"/>
</dbReference>
<evidence type="ECO:0000313" key="3">
    <source>
        <dbReference type="EMBL" id="SEP53991.1"/>
    </source>
</evidence>
<dbReference type="Pfam" id="PF12697">
    <property type="entry name" value="Abhydrolase_6"/>
    <property type="match status" value="1"/>
</dbReference>
<keyword evidence="4" id="KW-1185">Reference proteome</keyword>
<evidence type="ECO:0000256" key="1">
    <source>
        <dbReference type="ARBA" id="ARBA00022801"/>
    </source>
</evidence>
<dbReference type="InterPro" id="IPR029058">
    <property type="entry name" value="AB_hydrolase_fold"/>
</dbReference>
<dbReference type="STRING" id="394193.SAMN04489732_13446"/>
<proteinExistence type="predicted"/>
<dbReference type="EMBL" id="FOEF01000034">
    <property type="protein sequence ID" value="SEP53991.1"/>
    <property type="molecule type" value="Genomic_DNA"/>
</dbReference>
<organism evidence="3 4">
    <name type="scientific">Amycolatopsis saalfeldensis</name>
    <dbReference type="NCBI Taxonomy" id="394193"/>
    <lineage>
        <taxon>Bacteria</taxon>
        <taxon>Bacillati</taxon>
        <taxon>Actinomycetota</taxon>
        <taxon>Actinomycetes</taxon>
        <taxon>Pseudonocardiales</taxon>
        <taxon>Pseudonocardiaceae</taxon>
        <taxon>Amycolatopsis</taxon>
    </lineage>
</organism>
<reference evidence="3 4" key="1">
    <citation type="submission" date="2016-10" db="EMBL/GenBank/DDBJ databases">
        <authorList>
            <person name="de Groot N.N."/>
        </authorList>
    </citation>
    <scope>NUCLEOTIDE SEQUENCE [LARGE SCALE GENOMIC DNA]</scope>
    <source>
        <strain evidence="3 4">DSM 44993</strain>
    </source>
</reference>
<name>A0A1H8YPS8_9PSEU</name>
<dbReference type="Proteomes" id="UP000198582">
    <property type="component" value="Unassembled WGS sequence"/>
</dbReference>
<keyword evidence="1" id="KW-0378">Hydrolase</keyword>
<evidence type="ECO:0000259" key="2">
    <source>
        <dbReference type="Pfam" id="PF12697"/>
    </source>
</evidence>
<gene>
    <name evidence="3" type="ORF">SAMN04489732_13446</name>
</gene>
<dbReference type="PANTHER" id="PTHR43798:SF31">
    <property type="entry name" value="AB HYDROLASE SUPERFAMILY PROTEIN YCLE"/>
    <property type="match status" value="1"/>
</dbReference>
<feature type="domain" description="AB hydrolase-1" evidence="2">
    <location>
        <begin position="88"/>
        <end position="346"/>
    </location>
</feature>
<accession>A0A1H8YPS8</accession>
<dbReference type="InterPro" id="IPR050266">
    <property type="entry name" value="AB_hydrolase_sf"/>
</dbReference>
<dbReference type="GO" id="GO:0016020">
    <property type="term" value="C:membrane"/>
    <property type="evidence" value="ECO:0007669"/>
    <property type="project" value="TreeGrafter"/>
</dbReference>